<proteinExistence type="predicted"/>
<evidence type="ECO:0000313" key="3">
    <source>
        <dbReference type="EMBL" id="QTR49755.1"/>
    </source>
</evidence>
<keyword evidence="2" id="KW-1133">Transmembrane helix</keyword>
<keyword evidence="4" id="KW-1185">Reference proteome</keyword>
<evidence type="ECO:0000256" key="1">
    <source>
        <dbReference type="SAM" id="MobiDB-lite"/>
    </source>
</evidence>
<dbReference type="Proteomes" id="UP000672027">
    <property type="component" value="Chromosome"/>
</dbReference>
<sequence length="355" mass="40412">MFPNLPPPLLHYRPSIPRLLLSYPFTPAGKGRGEGNPEANPEPQPTDTTVVEKPPVQPEVPPSQPSTNWSIGLWWLAVLGSGLLTLYLWLRLRKSRQMPELPTALHWQQDSEVYFDPAEVGGAMPAWLDDATLDYCADSIGFYVAEDESRWLDVPATIKASAQAAGLPEVRMQSQRSLFQILVLVDVTAPEQRWCPLAYELVAGLRQRGLPVTLGYLHGSLREFRTDEGELIRLEELAEERGRYVTLVFADARQADWQQDKLLLEELALWPQLAWLTVREPRFWNGRERRLQAAGIRLWTAEPANLIPVFRELAGEMVQTTLHQPAYQRFMQRGAQEPLAGMCNACWVMPCHWRE</sequence>
<accession>A0ABX7X7U9</accession>
<keyword evidence="2" id="KW-0812">Transmembrane</keyword>
<feature type="region of interest" description="Disordered" evidence="1">
    <location>
        <begin position="27"/>
        <end position="66"/>
    </location>
</feature>
<name>A0ABX7X7U9_9GAMM</name>
<dbReference type="EMBL" id="CP072800">
    <property type="protein sequence ID" value="QTR49755.1"/>
    <property type="molecule type" value="Genomic_DNA"/>
</dbReference>
<evidence type="ECO:0000256" key="2">
    <source>
        <dbReference type="SAM" id="Phobius"/>
    </source>
</evidence>
<organism evidence="3 4">
    <name type="scientific">Candidatus Thiothrix anitrata</name>
    <dbReference type="NCBI Taxonomy" id="2823902"/>
    <lineage>
        <taxon>Bacteria</taxon>
        <taxon>Pseudomonadati</taxon>
        <taxon>Pseudomonadota</taxon>
        <taxon>Gammaproteobacteria</taxon>
        <taxon>Thiotrichales</taxon>
        <taxon>Thiotrichaceae</taxon>
        <taxon>Thiothrix</taxon>
    </lineage>
</organism>
<feature type="transmembrane region" description="Helical" evidence="2">
    <location>
        <begin position="71"/>
        <end position="90"/>
    </location>
</feature>
<feature type="compositionally biased region" description="Pro residues" evidence="1">
    <location>
        <begin position="55"/>
        <end position="64"/>
    </location>
</feature>
<gene>
    <name evidence="3" type="ORF">J8380_16235</name>
</gene>
<dbReference type="RefSeq" id="WP_210226585.1">
    <property type="nucleotide sequence ID" value="NZ_CP072800.1"/>
</dbReference>
<evidence type="ECO:0000313" key="4">
    <source>
        <dbReference type="Proteomes" id="UP000672027"/>
    </source>
</evidence>
<keyword evidence="2" id="KW-0472">Membrane</keyword>
<reference evidence="3 4" key="1">
    <citation type="submission" date="2021-04" db="EMBL/GenBank/DDBJ databases">
        <title>Genomics, taxonomy and metabolism of representatives of sulfur bacteria of the genus Thiothrix: Thiothrix fructosivorans QT, Thiothrix unzii A1T and three new species, Thiothrix subterranea sp. nov., Thiothrix litoralis sp. nov. and 'Candidatus Thiothrix anitrata' sp. nov.</title>
        <authorList>
            <person name="Ravin N.V."/>
            <person name="Smolyakov D."/>
            <person name="Rudenko T.S."/>
            <person name="Mardanov A.V."/>
            <person name="Beletsky A.V."/>
            <person name="Markov N.D."/>
            <person name="Fomenkov A.I."/>
            <person name="Roberts R.J."/>
            <person name="Karnachuk O.V."/>
            <person name="Novikov A."/>
            <person name="Grabovich M.Y."/>
        </authorList>
    </citation>
    <scope>NUCLEOTIDE SEQUENCE [LARGE SCALE GENOMIC DNA]</scope>
    <source>
        <strain evidence="3 4">A52</strain>
    </source>
</reference>
<protein>
    <submittedName>
        <fullName evidence="3">Uncharacterized protein</fullName>
    </submittedName>
</protein>